<dbReference type="PANTHER" id="PTHR45947">
    <property type="entry name" value="SULFOQUINOVOSYL TRANSFERASE SQD2"/>
    <property type="match status" value="1"/>
</dbReference>
<name>A0ABT0SXK4_9GAMM</name>
<dbReference type="Gene3D" id="3.40.50.2000">
    <property type="entry name" value="Glycogen Phosphorylase B"/>
    <property type="match status" value="2"/>
</dbReference>
<proteinExistence type="predicted"/>
<dbReference type="EC" id="2.4.-.-" evidence="3"/>
<dbReference type="GO" id="GO:0016757">
    <property type="term" value="F:glycosyltransferase activity"/>
    <property type="evidence" value="ECO:0007669"/>
    <property type="project" value="UniProtKB-KW"/>
</dbReference>
<organism evidence="3 4">
    <name type="scientific">Halomonas gemina</name>
    <dbReference type="NCBI Taxonomy" id="2945105"/>
    <lineage>
        <taxon>Bacteria</taxon>
        <taxon>Pseudomonadati</taxon>
        <taxon>Pseudomonadota</taxon>
        <taxon>Gammaproteobacteria</taxon>
        <taxon>Oceanospirillales</taxon>
        <taxon>Halomonadaceae</taxon>
        <taxon>Halomonas</taxon>
    </lineage>
</organism>
<keyword evidence="3" id="KW-0328">Glycosyltransferase</keyword>
<evidence type="ECO:0000313" key="3">
    <source>
        <dbReference type="EMBL" id="MCL7939347.1"/>
    </source>
</evidence>
<dbReference type="Pfam" id="PF00534">
    <property type="entry name" value="Glycos_transf_1"/>
    <property type="match status" value="1"/>
</dbReference>
<dbReference type="EMBL" id="JAMJPK010000001">
    <property type="protein sequence ID" value="MCL7939347.1"/>
    <property type="molecule type" value="Genomic_DNA"/>
</dbReference>
<protein>
    <submittedName>
        <fullName evidence="3">Glycosyltransferase</fullName>
        <ecNumber evidence="3">2.4.-.-</ecNumber>
    </submittedName>
</protein>
<dbReference type="SUPFAM" id="SSF53756">
    <property type="entry name" value="UDP-Glycosyltransferase/glycogen phosphorylase"/>
    <property type="match status" value="1"/>
</dbReference>
<evidence type="ECO:0000259" key="2">
    <source>
        <dbReference type="Pfam" id="PF13439"/>
    </source>
</evidence>
<feature type="domain" description="Glycosyltransferase subfamily 4-like N-terminal" evidence="2">
    <location>
        <begin position="31"/>
        <end position="180"/>
    </location>
</feature>
<keyword evidence="4" id="KW-1185">Reference proteome</keyword>
<dbReference type="InterPro" id="IPR001296">
    <property type="entry name" value="Glyco_trans_1"/>
</dbReference>
<dbReference type="InterPro" id="IPR028098">
    <property type="entry name" value="Glyco_trans_4-like_N"/>
</dbReference>
<comment type="caution">
    <text evidence="3">The sequence shown here is derived from an EMBL/GenBank/DDBJ whole genome shotgun (WGS) entry which is preliminary data.</text>
</comment>
<accession>A0ABT0SXK4</accession>
<evidence type="ECO:0000259" key="1">
    <source>
        <dbReference type="Pfam" id="PF00534"/>
    </source>
</evidence>
<gene>
    <name evidence="3" type="ORF">M8009_03390</name>
</gene>
<dbReference type="Proteomes" id="UP001165369">
    <property type="component" value="Unassembled WGS sequence"/>
</dbReference>
<dbReference type="InterPro" id="IPR050194">
    <property type="entry name" value="Glycosyltransferase_grp1"/>
</dbReference>
<dbReference type="RefSeq" id="WP_250059345.1">
    <property type="nucleotide sequence ID" value="NZ_JAMJPK010000001.1"/>
</dbReference>
<dbReference type="PANTHER" id="PTHR45947:SF3">
    <property type="entry name" value="SULFOQUINOVOSYL TRANSFERASE SQD2"/>
    <property type="match status" value="1"/>
</dbReference>
<reference evidence="3" key="1">
    <citation type="submission" date="2022-05" db="EMBL/GenBank/DDBJ databases">
        <title>Halomonas geminus sp. nov. and Halomonas llamarensis sp. nov. isolated from high-altitude salars of the Atacama Desert.</title>
        <authorList>
            <person name="Hintersatz C."/>
            <person name="Rojas L.A."/>
            <person name="Wei T.-S."/>
            <person name="Kutschke S."/>
            <person name="Lehmann F."/>
            <person name="Jain R."/>
            <person name="Pollmann K."/>
        </authorList>
    </citation>
    <scope>NUCLEOTIDE SEQUENCE</scope>
    <source>
        <strain evidence="3">ATCH28</strain>
    </source>
</reference>
<feature type="domain" description="Glycosyl transferase family 1" evidence="1">
    <location>
        <begin position="203"/>
        <end position="308"/>
    </location>
</feature>
<evidence type="ECO:0000313" key="4">
    <source>
        <dbReference type="Proteomes" id="UP001165369"/>
    </source>
</evidence>
<dbReference type="Pfam" id="PF13439">
    <property type="entry name" value="Glyco_transf_4"/>
    <property type="match status" value="1"/>
</dbReference>
<keyword evidence="3" id="KW-0808">Transferase</keyword>
<sequence>MNDTSYHLDTASLTAGQLRVAIFSDSFPVRNGTGAYYHDLLAHLHSHVAAVEVIQPRPRGRFSILSLPLPGDPTQQLVVPNLFRIRRQLSRLRPNIIVSVTPGPFGLLGLWMGRQHGCGFISAYHTNFEGLADLYWGPVKKRVINGSLQGVNRFICRRSTTVLANNGALTEPVRALGAPQVDIMGTPLACEFLEPPTTPPSGTLEQVCFAGRLAKEKNIDAFIDAARSHPQCRFVIGGDGPLRKMVLQATEELDNLDYRGWLNRDALRTLIDESSLLVLPSHMETFGSIALEALSRGRPALVSENAGIHHWPQLADALIPLGTGASVADALDELAVWPAETWKEKAGLARQAAETLNRETVAQWLAVLCRHAREGRG</sequence>